<dbReference type="AlphaFoldDB" id="A0A2T2X343"/>
<dbReference type="GO" id="GO:0005737">
    <property type="term" value="C:cytoplasm"/>
    <property type="evidence" value="ECO:0007669"/>
    <property type="project" value="TreeGrafter"/>
</dbReference>
<reference evidence="9 10" key="1">
    <citation type="journal article" date="2014" name="BMC Genomics">
        <title>Comparison of environmental and isolate Sulfobacillus genomes reveals diverse carbon, sulfur, nitrogen, and hydrogen metabolisms.</title>
        <authorList>
            <person name="Justice N.B."/>
            <person name="Norman A."/>
            <person name="Brown C.T."/>
            <person name="Singh A."/>
            <person name="Thomas B.C."/>
            <person name="Banfield J.F."/>
        </authorList>
    </citation>
    <scope>NUCLEOTIDE SEQUENCE [LARGE SCALE GENOMIC DNA]</scope>
    <source>
        <strain evidence="9">AMDSBA1</strain>
    </source>
</reference>
<evidence type="ECO:0000256" key="7">
    <source>
        <dbReference type="ARBA" id="ARBA00047848"/>
    </source>
</evidence>
<evidence type="ECO:0000256" key="1">
    <source>
        <dbReference type="ARBA" id="ARBA00004741"/>
    </source>
</evidence>
<dbReference type="PROSITE" id="PS51171">
    <property type="entry name" value="PREPHENATE_DEHYDR_3"/>
    <property type="match status" value="1"/>
</dbReference>
<sequence>MYYQGAPGAFSEAAILSHWPYAHPTGCASFAETFQAILEKPDGIGLLPIENAYRGPVYDVLDLLTASPLSIWAEAVQPVELVLMAHGHSDLARIRKVRSHPQALMQSQVFCRQHGLAAEVALDTAGSAREVAELERDDIGAIASPRAAEIYGLNVVRRGIQDHPDNRTRFWLLSRRPISLLSPLHRTKTSMVFDLPDKPGALVDYLMWYKKLGLNLSKVESRPRPGSPFAYRFWIDVVGDAERVDQAWENGLPSLEWGKRLGTYPVLSE</sequence>
<dbReference type="Proteomes" id="UP000242699">
    <property type="component" value="Unassembled WGS sequence"/>
</dbReference>
<gene>
    <name evidence="9" type="ORF">C7B43_09345</name>
</gene>
<dbReference type="SUPFAM" id="SSF53850">
    <property type="entry name" value="Periplasmic binding protein-like II"/>
    <property type="match status" value="1"/>
</dbReference>
<keyword evidence="3" id="KW-0028">Amino-acid biosynthesis</keyword>
<accession>A0A2T2X343</accession>
<dbReference type="PROSITE" id="PS00857">
    <property type="entry name" value="PREPHENATE_DEHYDR_1"/>
    <property type="match status" value="1"/>
</dbReference>
<dbReference type="InterPro" id="IPR018528">
    <property type="entry name" value="Preph_deHydtase_CS"/>
</dbReference>
<proteinExistence type="predicted"/>
<keyword evidence="5" id="KW-0584">Phenylalanine biosynthesis</keyword>
<dbReference type="InterPro" id="IPR001086">
    <property type="entry name" value="Preph_deHydtase"/>
</dbReference>
<keyword evidence="6" id="KW-0456">Lyase</keyword>
<comment type="pathway">
    <text evidence="1">Amino-acid biosynthesis; L-phenylalanine biosynthesis; phenylpyruvate from prephenate: step 1/1.</text>
</comment>
<keyword evidence="4" id="KW-0057">Aromatic amino acid biosynthesis</keyword>
<evidence type="ECO:0000256" key="3">
    <source>
        <dbReference type="ARBA" id="ARBA00022605"/>
    </source>
</evidence>
<evidence type="ECO:0000313" key="10">
    <source>
        <dbReference type="Proteomes" id="UP000242699"/>
    </source>
</evidence>
<dbReference type="PANTHER" id="PTHR21022:SF19">
    <property type="entry name" value="PREPHENATE DEHYDRATASE-RELATED"/>
    <property type="match status" value="1"/>
</dbReference>
<dbReference type="InterPro" id="IPR045865">
    <property type="entry name" value="ACT-like_dom_sf"/>
</dbReference>
<dbReference type="Gene3D" id="3.40.190.10">
    <property type="entry name" value="Periplasmic binding protein-like II"/>
    <property type="match status" value="2"/>
</dbReference>
<dbReference type="SUPFAM" id="SSF55021">
    <property type="entry name" value="ACT-like"/>
    <property type="match status" value="1"/>
</dbReference>
<comment type="catalytic activity">
    <reaction evidence="7">
        <text>prephenate + H(+) = 3-phenylpyruvate + CO2 + H2O</text>
        <dbReference type="Rhea" id="RHEA:21648"/>
        <dbReference type="ChEBI" id="CHEBI:15377"/>
        <dbReference type="ChEBI" id="CHEBI:15378"/>
        <dbReference type="ChEBI" id="CHEBI:16526"/>
        <dbReference type="ChEBI" id="CHEBI:18005"/>
        <dbReference type="ChEBI" id="CHEBI:29934"/>
        <dbReference type="EC" id="4.2.1.51"/>
    </reaction>
</comment>
<evidence type="ECO:0000256" key="4">
    <source>
        <dbReference type="ARBA" id="ARBA00023141"/>
    </source>
</evidence>
<evidence type="ECO:0000256" key="5">
    <source>
        <dbReference type="ARBA" id="ARBA00023222"/>
    </source>
</evidence>
<name>A0A2T2X343_9FIRM</name>
<dbReference type="PANTHER" id="PTHR21022">
    <property type="entry name" value="PREPHENATE DEHYDRATASE P PROTEIN"/>
    <property type="match status" value="1"/>
</dbReference>
<comment type="caution">
    <text evidence="9">The sequence shown here is derived from an EMBL/GenBank/DDBJ whole genome shotgun (WGS) entry which is preliminary data.</text>
</comment>
<evidence type="ECO:0000256" key="6">
    <source>
        <dbReference type="ARBA" id="ARBA00023239"/>
    </source>
</evidence>
<dbReference type="Pfam" id="PF00800">
    <property type="entry name" value="PDT"/>
    <property type="match status" value="1"/>
</dbReference>
<dbReference type="EMBL" id="PXYT01000018">
    <property type="protein sequence ID" value="PSR28920.1"/>
    <property type="molecule type" value="Genomic_DNA"/>
</dbReference>
<dbReference type="GO" id="GO:0004664">
    <property type="term" value="F:prephenate dehydratase activity"/>
    <property type="evidence" value="ECO:0007669"/>
    <property type="project" value="UniProtKB-EC"/>
</dbReference>
<dbReference type="GO" id="GO:0009094">
    <property type="term" value="P:L-phenylalanine biosynthetic process"/>
    <property type="evidence" value="ECO:0007669"/>
    <property type="project" value="UniProtKB-UniPathway"/>
</dbReference>
<dbReference type="CDD" id="cd13631">
    <property type="entry name" value="PBP2_Ct-PDT_like"/>
    <property type="match status" value="1"/>
</dbReference>
<organism evidence="9 10">
    <name type="scientific">Sulfobacillus benefaciens</name>
    <dbReference type="NCBI Taxonomy" id="453960"/>
    <lineage>
        <taxon>Bacteria</taxon>
        <taxon>Bacillati</taxon>
        <taxon>Bacillota</taxon>
        <taxon>Clostridia</taxon>
        <taxon>Eubacteriales</taxon>
        <taxon>Clostridiales Family XVII. Incertae Sedis</taxon>
        <taxon>Sulfobacillus</taxon>
    </lineage>
</organism>
<feature type="domain" description="Prephenate dehydratase" evidence="8">
    <location>
        <begin position="1"/>
        <end position="175"/>
    </location>
</feature>
<dbReference type="UniPathway" id="UPA00121">
    <property type="reaction ID" value="UER00345"/>
</dbReference>
<dbReference type="EC" id="4.2.1.51" evidence="2"/>
<protein>
    <recommendedName>
        <fullName evidence="2">prephenate dehydratase</fullName>
        <ecNumber evidence="2">4.2.1.51</ecNumber>
    </recommendedName>
</protein>
<dbReference type="Gene3D" id="3.30.70.260">
    <property type="match status" value="1"/>
</dbReference>
<dbReference type="PROSITE" id="PS00858">
    <property type="entry name" value="PREPHENATE_DEHYDR_2"/>
    <property type="match status" value="1"/>
</dbReference>
<dbReference type="CDD" id="cd04905">
    <property type="entry name" value="ACT_CM-PDT"/>
    <property type="match status" value="1"/>
</dbReference>
<evidence type="ECO:0000313" key="9">
    <source>
        <dbReference type="EMBL" id="PSR28920.1"/>
    </source>
</evidence>
<evidence type="ECO:0000259" key="8">
    <source>
        <dbReference type="PROSITE" id="PS51171"/>
    </source>
</evidence>
<evidence type="ECO:0000256" key="2">
    <source>
        <dbReference type="ARBA" id="ARBA00013147"/>
    </source>
</evidence>